<reference evidence="7" key="2">
    <citation type="submission" date="2025-08" db="UniProtKB">
        <authorList>
            <consortium name="Ensembl"/>
        </authorList>
    </citation>
    <scope>IDENTIFICATION</scope>
</reference>
<evidence type="ECO:0000256" key="3">
    <source>
        <dbReference type="ARBA" id="ARBA00022737"/>
    </source>
</evidence>
<dbReference type="eggNOG" id="KOG1840">
    <property type="taxonomic scope" value="Eukaryota"/>
</dbReference>
<evidence type="ECO:0000313" key="8">
    <source>
        <dbReference type="Proteomes" id="UP000018468"/>
    </source>
</evidence>
<dbReference type="Bgee" id="ENSLOCG00000010277">
    <property type="expression patterns" value="Expressed in muscle tissue and 13 other cell types or tissues"/>
</dbReference>
<keyword evidence="4" id="KW-0802">TPR repeat</keyword>
<dbReference type="GeneTree" id="ENSGT00390000009194"/>
<reference evidence="7" key="3">
    <citation type="submission" date="2025-09" db="UniProtKB">
        <authorList>
            <consortium name="Ensembl"/>
        </authorList>
    </citation>
    <scope>IDENTIFICATION</scope>
</reference>
<evidence type="ECO:0000256" key="6">
    <source>
        <dbReference type="ARBA" id="ARBA00023128"/>
    </source>
</evidence>
<keyword evidence="8" id="KW-1185">Reference proteome</keyword>
<dbReference type="PANTHER" id="PTHR13143:SF6">
    <property type="entry name" value="TETRATRICOPEPTIDE REPEAT PROTEIN 19, MITOCHONDRIAL"/>
    <property type="match status" value="1"/>
</dbReference>
<dbReference type="GeneID" id="102694755"/>
<dbReference type="InterPro" id="IPR019734">
    <property type="entry name" value="TPR_rpt"/>
</dbReference>
<dbReference type="GO" id="GO:0005743">
    <property type="term" value="C:mitochondrial inner membrane"/>
    <property type="evidence" value="ECO:0000318"/>
    <property type="project" value="GO_Central"/>
</dbReference>
<reference evidence="8" key="1">
    <citation type="submission" date="2011-12" db="EMBL/GenBank/DDBJ databases">
        <title>The Draft Genome of Lepisosteus oculatus.</title>
        <authorList>
            <consortium name="The Broad Institute Genome Assembly &amp; Analysis Group"/>
            <consortium name="Computational R&amp;D Group"/>
            <consortium name="and Sequencing Platform"/>
            <person name="Di Palma F."/>
            <person name="Alfoldi J."/>
            <person name="Johnson J."/>
            <person name="Berlin A."/>
            <person name="Gnerre S."/>
            <person name="Jaffe D."/>
            <person name="MacCallum I."/>
            <person name="Young S."/>
            <person name="Walker B.J."/>
            <person name="Lander E.S."/>
            <person name="Lindblad-Toh K."/>
        </authorList>
    </citation>
    <scope>NUCLEOTIDE SEQUENCE [LARGE SCALE GENOMIC DNA]</scope>
</reference>
<sequence length="272" mass="30617">MQGELEAANRILHQAIRLAHQAKNTQAITYTYSMMANLALVQGQFPEAEKLFKAAMSFLLASGAQEDDNAVIEMSLKLASIYASQNKPELAEHGFEFCAESLEAKIEKQKDLPEGTLPEEERSNTRLLLGLCLDSYARYLTTKHQLDQAHQKYLRALQICREEQGEAHPQTVVLMNDLATVLDLQGRHQEAMEQMSQALELAKKAEHPDQHVLLCNMAGILLHQGQLVQARHVYREALLLAQATGDSEAMQQIRDGLEKLSNRERDEERETA</sequence>
<dbReference type="FunCoup" id="W5MW24">
    <property type="interactions" value="770"/>
</dbReference>
<dbReference type="AlphaFoldDB" id="W5MW24"/>
<evidence type="ECO:0000256" key="1">
    <source>
        <dbReference type="ARBA" id="ARBA00004173"/>
    </source>
</evidence>
<evidence type="ECO:0000313" key="7">
    <source>
        <dbReference type="Ensembl" id="ENSLOCP00000012583.1"/>
    </source>
</evidence>
<dbReference type="OrthoDB" id="5986190at2759"/>
<evidence type="ECO:0000256" key="2">
    <source>
        <dbReference type="ARBA" id="ARBA00008219"/>
    </source>
</evidence>
<keyword evidence="3" id="KW-0677">Repeat</keyword>
<dbReference type="PANTHER" id="PTHR13143">
    <property type="entry name" value="TETRATRICOPEPTIDE REPEAT PROTEIN 19"/>
    <property type="match status" value="1"/>
</dbReference>
<dbReference type="InParanoid" id="W5MW24"/>
<protein>
    <submittedName>
        <fullName evidence="7">Tetratricopeptide repeat domain 19</fullName>
    </submittedName>
</protein>
<dbReference type="EMBL" id="AHAT01017483">
    <property type="status" value="NOT_ANNOTATED_CDS"/>
    <property type="molecule type" value="Genomic_DNA"/>
</dbReference>
<dbReference type="KEGG" id="loc:102694755"/>
<dbReference type="GO" id="GO:0034551">
    <property type="term" value="P:mitochondrial respiratory chain complex III assembly"/>
    <property type="evidence" value="ECO:0000318"/>
    <property type="project" value="GO_Central"/>
</dbReference>
<dbReference type="HOGENOM" id="CLU_057135_1_0_1"/>
<dbReference type="OMA" id="ANTYYEM"/>
<dbReference type="Ensembl" id="ENSLOCT00000012607.1">
    <property type="protein sequence ID" value="ENSLOCP00000012583.1"/>
    <property type="gene ID" value="ENSLOCG00000010277.1"/>
</dbReference>
<proteinExistence type="inferred from homology"/>
<organism evidence="7 8">
    <name type="scientific">Lepisosteus oculatus</name>
    <name type="common">Spotted gar</name>
    <dbReference type="NCBI Taxonomy" id="7918"/>
    <lineage>
        <taxon>Eukaryota</taxon>
        <taxon>Metazoa</taxon>
        <taxon>Chordata</taxon>
        <taxon>Craniata</taxon>
        <taxon>Vertebrata</taxon>
        <taxon>Euteleostomi</taxon>
        <taxon>Actinopterygii</taxon>
        <taxon>Neopterygii</taxon>
        <taxon>Holostei</taxon>
        <taxon>Semionotiformes</taxon>
        <taxon>Lepisosteidae</taxon>
        <taxon>Lepisosteus</taxon>
    </lineage>
</organism>
<dbReference type="STRING" id="7918.ENSLOCP00000012583"/>
<evidence type="ECO:0000256" key="4">
    <source>
        <dbReference type="ARBA" id="ARBA00022803"/>
    </source>
</evidence>
<dbReference type="Gene3D" id="1.25.40.10">
    <property type="entry name" value="Tetratricopeptide repeat domain"/>
    <property type="match status" value="2"/>
</dbReference>
<dbReference type="SUPFAM" id="SSF48452">
    <property type="entry name" value="TPR-like"/>
    <property type="match status" value="2"/>
</dbReference>
<comment type="subcellular location">
    <subcellularLocation>
        <location evidence="1">Mitochondrion</location>
    </subcellularLocation>
</comment>
<dbReference type="InterPro" id="IPR040395">
    <property type="entry name" value="TTC19"/>
</dbReference>
<dbReference type="RefSeq" id="XP_069047213.1">
    <property type="nucleotide sequence ID" value="XM_069191112.1"/>
</dbReference>
<dbReference type="Pfam" id="PF13424">
    <property type="entry name" value="TPR_12"/>
    <property type="match status" value="1"/>
</dbReference>
<dbReference type="CTD" id="54902"/>
<keyword evidence="6" id="KW-0496">Mitochondrion</keyword>
<dbReference type="Proteomes" id="UP000018468">
    <property type="component" value="Linkage group LG9"/>
</dbReference>
<keyword evidence="5" id="KW-0809">Transit peptide</keyword>
<accession>W5MW24</accession>
<comment type="similarity">
    <text evidence="2">Belongs to the TTC19 family.</text>
</comment>
<dbReference type="SMART" id="SM00028">
    <property type="entry name" value="TPR"/>
    <property type="match status" value="3"/>
</dbReference>
<dbReference type="InterPro" id="IPR011990">
    <property type="entry name" value="TPR-like_helical_dom_sf"/>
</dbReference>
<evidence type="ECO:0000256" key="5">
    <source>
        <dbReference type="ARBA" id="ARBA00022946"/>
    </source>
</evidence>
<name>W5MW24_LEPOC</name>